<dbReference type="InterPro" id="IPR001807">
    <property type="entry name" value="ClC"/>
</dbReference>
<dbReference type="InterPro" id="IPR011992">
    <property type="entry name" value="EF-hand-dom_pair"/>
</dbReference>
<keyword evidence="2" id="KW-0813">Transport</keyword>
<dbReference type="AlphaFoldDB" id="A0A7S0TX90"/>
<evidence type="ECO:0000256" key="12">
    <source>
        <dbReference type="SAM" id="Phobius"/>
    </source>
</evidence>
<dbReference type="Pfam" id="PF00654">
    <property type="entry name" value="Voltage_CLC"/>
    <property type="match status" value="1"/>
</dbReference>
<dbReference type="PANTHER" id="PTHR43427:SF6">
    <property type="entry name" value="CHLORIDE CHANNEL PROTEIN CLC-E"/>
    <property type="match status" value="1"/>
</dbReference>
<dbReference type="GO" id="GO:0005254">
    <property type="term" value="F:chloride channel activity"/>
    <property type="evidence" value="ECO:0007669"/>
    <property type="project" value="UniProtKB-KW"/>
</dbReference>
<dbReference type="Gene3D" id="1.10.238.10">
    <property type="entry name" value="EF-hand"/>
    <property type="match status" value="1"/>
</dbReference>
<keyword evidence="5 12" id="KW-1133">Transmembrane helix</keyword>
<dbReference type="Gene3D" id="1.10.3080.10">
    <property type="entry name" value="Clc chloride channel"/>
    <property type="match status" value="1"/>
</dbReference>
<dbReference type="EMBL" id="HBFK01021497">
    <property type="protein sequence ID" value="CAD8746811.1"/>
    <property type="molecule type" value="Transcribed_RNA"/>
</dbReference>
<dbReference type="InterPro" id="IPR050368">
    <property type="entry name" value="ClC-type_chloride_channel"/>
</dbReference>
<feature type="domain" description="EF-hand" evidence="13">
    <location>
        <begin position="246"/>
        <end position="281"/>
    </location>
</feature>
<dbReference type="InterPro" id="IPR002048">
    <property type="entry name" value="EF_hand_dom"/>
</dbReference>
<dbReference type="GO" id="GO:0005509">
    <property type="term" value="F:calcium ion binding"/>
    <property type="evidence" value="ECO:0007669"/>
    <property type="project" value="InterPro"/>
</dbReference>
<dbReference type="InterPro" id="IPR018247">
    <property type="entry name" value="EF_Hand_1_Ca_BS"/>
</dbReference>
<organism evidence="14">
    <name type="scientific">Hemiselmis andersenii</name>
    <name type="common">Cryptophyte alga</name>
    <dbReference type="NCBI Taxonomy" id="464988"/>
    <lineage>
        <taxon>Eukaryota</taxon>
        <taxon>Cryptophyceae</taxon>
        <taxon>Cryptomonadales</taxon>
        <taxon>Hemiselmidaceae</taxon>
        <taxon>Hemiselmis</taxon>
    </lineage>
</organism>
<evidence type="ECO:0000256" key="4">
    <source>
        <dbReference type="ARBA" id="ARBA00022837"/>
    </source>
</evidence>
<proteinExistence type="predicted"/>
<name>A0A7S0TX90_HEMAN</name>
<protein>
    <recommendedName>
        <fullName evidence="13">EF-hand domain-containing protein</fullName>
    </recommendedName>
</protein>
<dbReference type="PROSITE" id="PS00018">
    <property type="entry name" value="EF_HAND_1"/>
    <property type="match status" value="1"/>
</dbReference>
<feature type="region of interest" description="Disordered" evidence="11">
    <location>
        <begin position="244"/>
        <end position="263"/>
    </location>
</feature>
<keyword evidence="9" id="KW-0868">Chloride</keyword>
<keyword evidence="3 12" id="KW-0812">Transmembrane</keyword>
<gene>
    <name evidence="14" type="ORF">HAND1043_LOCUS13308</name>
</gene>
<evidence type="ECO:0000256" key="5">
    <source>
        <dbReference type="ARBA" id="ARBA00022989"/>
    </source>
</evidence>
<evidence type="ECO:0000313" key="14">
    <source>
        <dbReference type="EMBL" id="CAD8746811.1"/>
    </source>
</evidence>
<dbReference type="Pfam" id="PF13499">
    <property type="entry name" value="EF-hand_7"/>
    <property type="match status" value="1"/>
</dbReference>
<keyword evidence="7 12" id="KW-0472">Membrane</keyword>
<sequence length="282" mass="30434">MVGGIFAPSLFMGATLGSAYSQVVRGIFGLNLGSSPSYAIIGASAVLAATFRAPITAVILLFELTREYDVIVPLMSTAAFATLTIDILESLGGKSSDPTWAWWWTINSPAAEVDVREAVMNQVAAVEGDTEMMEQELDKLDALLEGGRTVELERVSVVIQEMIPAGGGGRRLGEALESIFRENGGESLNRESVDSLLLSCVGVVNTLSGPAVRLYPDVQESFAKLDRDGSGKISKAEAKATFLQDMSEEEAERTWSEMDKNGDGELDLEEFEDLVKGKREWV</sequence>
<evidence type="ECO:0000256" key="3">
    <source>
        <dbReference type="ARBA" id="ARBA00022692"/>
    </source>
</evidence>
<evidence type="ECO:0000256" key="1">
    <source>
        <dbReference type="ARBA" id="ARBA00004141"/>
    </source>
</evidence>
<dbReference type="InterPro" id="IPR014743">
    <property type="entry name" value="Cl-channel_core"/>
</dbReference>
<evidence type="ECO:0000256" key="6">
    <source>
        <dbReference type="ARBA" id="ARBA00023065"/>
    </source>
</evidence>
<accession>A0A7S0TX90</accession>
<reference evidence="14" key="1">
    <citation type="submission" date="2021-01" db="EMBL/GenBank/DDBJ databases">
        <authorList>
            <person name="Corre E."/>
            <person name="Pelletier E."/>
            <person name="Niang G."/>
            <person name="Scheremetjew M."/>
            <person name="Finn R."/>
            <person name="Kale V."/>
            <person name="Holt S."/>
            <person name="Cochrane G."/>
            <person name="Meng A."/>
            <person name="Brown T."/>
            <person name="Cohen L."/>
        </authorList>
    </citation>
    <scope>NUCLEOTIDE SEQUENCE</scope>
    <source>
        <strain evidence="14">CCMP441</strain>
    </source>
</reference>
<evidence type="ECO:0000256" key="7">
    <source>
        <dbReference type="ARBA" id="ARBA00023136"/>
    </source>
</evidence>
<dbReference type="PROSITE" id="PS50222">
    <property type="entry name" value="EF_HAND_2"/>
    <property type="match status" value="1"/>
</dbReference>
<comment type="subcellular location">
    <subcellularLocation>
        <location evidence="1">Membrane</location>
        <topology evidence="1">Multi-pass membrane protein</topology>
    </subcellularLocation>
</comment>
<keyword evidence="10" id="KW-0407">Ion channel</keyword>
<feature type="transmembrane region" description="Helical" evidence="12">
    <location>
        <begin position="37"/>
        <end position="62"/>
    </location>
</feature>
<evidence type="ECO:0000256" key="2">
    <source>
        <dbReference type="ARBA" id="ARBA00022448"/>
    </source>
</evidence>
<dbReference type="SUPFAM" id="SSF81340">
    <property type="entry name" value="Clc chloride channel"/>
    <property type="match status" value="1"/>
</dbReference>
<dbReference type="SUPFAM" id="SSF47473">
    <property type="entry name" value="EF-hand"/>
    <property type="match status" value="1"/>
</dbReference>
<keyword evidence="6" id="KW-0406">Ion transport</keyword>
<feature type="compositionally biased region" description="Basic and acidic residues" evidence="11">
    <location>
        <begin position="252"/>
        <end position="263"/>
    </location>
</feature>
<dbReference type="CDD" id="cd00400">
    <property type="entry name" value="Voltage_gated_ClC"/>
    <property type="match status" value="1"/>
</dbReference>
<evidence type="ECO:0000256" key="10">
    <source>
        <dbReference type="ARBA" id="ARBA00023303"/>
    </source>
</evidence>
<dbReference type="GO" id="GO:0034707">
    <property type="term" value="C:chloride channel complex"/>
    <property type="evidence" value="ECO:0007669"/>
    <property type="project" value="UniProtKB-KW"/>
</dbReference>
<dbReference type="PRINTS" id="PR00762">
    <property type="entry name" value="CLCHANNEL"/>
</dbReference>
<dbReference type="CDD" id="cd00051">
    <property type="entry name" value="EFh"/>
    <property type="match status" value="1"/>
</dbReference>
<evidence type="ECO:0000256" key="8">
    <source>
        <dbReference type="ARBA" id="ARBA00023173"/>
    </source>
</evidence>
<evidence type="ECO:0000259" key="13">
    <source>
        <dbReference type="PROSITE" id="PS50222"/>
    </source>
</evidence>
<dbReference type="PANTHER" id="PTHR43427">
    <property type="entry name" value="CHLORIDE CHANNEL PROTEIN CLC-E"/>
    <property type="match status" value="1"/>
</dbReference>
<dbReference type="SMART" id="SM00054">
    <property type="entry name" value="EFh"/>
    <property type="match status" value="2"/>
</dbReference>
<evidence type="ECO:0000256" key="11">
    <source>
        <dbReference type="SAM" id="MobiDB-lite"/>
    </source>
</evidence>
<keyword evidence="4" id="KW-0106">Calcium</keyword>
<keyword evidence="8" id="KW-0869">Chloride channel</keyword>
<evidence type="ECO:0000256" key="9">
    <source>
        <dbReference type="ARBA" id="ARBA00023214"/>
    </source>
</evidence>